<dbReference type="InterPro" id="IPR007287">
    <property type="entry name" value="Sof1"/>
</dbReference>
<dbReference type="SMART" id="SM00320">
    <property type="entry name" value="WD40"/>
    <property type="match status" value="6"/>
</dbReference>
<evidence type="ECO:0000256" key="2">
    <source>
        <dbReference type="ARBA" id="ARBA00005649"/>
    </source>
</evidence>
<sequence>MDLEVGARVAFGAGKSGIVRFIGETDFASGEWVGIELERPEGKNNGELNGRVYFTCAPNHGLFIKKTMVRSVLSSVSKSPVARRLSGIGSVAARRSSAIGASSSSIPAPPSSAPSGSASSRLSTPKTRASMITPSSRSSISAAAAPRTRLGSMTGSAAASDDQLSEAKARISKLEEELEQKNRHVEQLRQSVTVMKEAAAANSEKIKLLEEQGQEQEKQLEEMAEQVQDQEQVQVDVDGDEKMDEEIDVQETEEDMDLSPQEELAQQIEIIREEAEEHVRSVRAELEDHIAELQGEHEEQLDELRLENATQASEIKALESEVAQQKSRIAAFTAAEQKKAEEVAMAMAKSSSGARKVETLEKQAAELQDMIEMMTLEKETIEMDKEIAEEHAEELQQEVEKLKAAMALSATTGPDYSEGSSASAGDLADENNKLRAAVKMLHERASEEKADLSKKLRQAQRENAELVSLREEVEELTTKKNKLESEAEELKEMLDVANAYESMVEDLTDKNLNLGEKLAELETTVQSLESLREVDQEMEHQHTEYEAELRDEIDSQRVTLQELKQAAIDQKTVLEDKERTIARFRDLAHSHREEIAQLKAKLRAETGAVESLKDTAHLALNQTMGLRALVAAAREHETEASKQKIIAEQARLENSFLRAVVPNSIFSETDQKVLRVRLTLGRIAGKSDILLQHLKKDLDTVAQQQISSGQVEDEKEDGAPIAAVSFEQLVLGDKLAAISCQAKEDLFMLECHLTTEEEFTDGCSALDTSQTAALESLLDSALSAFSDGDLLNGPRGGGDVGALYDRLLQTSDEWHTGRVTQVSSSVGAESFGARSAVIKLRAKKSVAKLAFSISAMVTFLRTTKSLLASSEMPDDDQTAALRTELVPILDKCLGELLSVLSVAQLLYRRAEIDLAASDDDLDGLVAAGGEIVTSIQSYAAEAQSLWASLQSQLAQDGLLEHTKSAEELLPFTQQTVYDHTVAFKEKLALLYKLVCRGAFTDAVAPRTRSDNADGAHGRPQWRIRAQAIHQELVDASTLRSNLAEMTELCNGLHQRIREFERADSQHRVVAQKLESQVLQLTESAATSTSEKNQLETQLAKEREQFDVALDESNKEKTLLNSLNRDLRKQLKRTSDAGSSTKGGSAGTGKGSAMGAADAEAFRRAFHHLHTELHTVRSTLAKERLEKLLGSNAGLNTRQLKPSDKLASSLREVATFSRQVKAQLSMPRLVDLKRAASSTGFSAQDQLMTEKLQQSRTQRDLVTLRERIGVAMREDGWGEDITNAITHGENVFGWQPPEMERPPVLLGRVKIGNSSSNTSQSVQLVLNRSEVKHLSQALGKLALVTGANCGIGFEAAKALALRGAQPLLCRAGTLASSLGCEPSSPSLERTWMIGSSTNRWDGSTMPSQQGKLALVTGANCGIGFEAAKALALRGAHVVLACRSETRGRNAVELICQTLDQAGAVGVVEFMLLDLAEVDSIREFARTFRAKFDRLDLLINNAGVACPPVRHNSKGLECTFAINHLGHFYLTSLLLDLLRKAKTARVVNVSSGLHHAARLDFATMGHTPGNSMRDYAESKMANVLFTYELQRRLKDAEVENVLAVVVHPGVCHTEIWNKYIRTKLAGWPFLQWLAMWAVWLLPFSPQKIGALPTLYAATVESVKGGEIYAPDGVMTLRGYPRLDTSHPSSHSRDNAKKLWTLSEDLLDVKFNVAEKNWDGSAMLSQKGKLAIVTGANSGIGFEAAKALATNGAFVILACRNEGRGRRAEELIREELAKLPSEIVGSVEFMQVDVGDPSSVREFARIFHEKFDRLDLLINNAGVSVPAQRHTPHGFEAHFAINHLGHFYLTSLLLDLLRRSKNQARVVNVSSLAHYFAWMYLNFSTLGHTPGSLRDYLTSKMANLLFTYELQRRLQSAQVENVVSVAAHPGFTHSDIWNRYYRSTFPYWLAEIFVWFVSLLPFMTSQMGALPILYAATVKSVKGGEYYGPNGFLHMRGYPALEAGAKSSHSLKSANKLWQLSEKSLNEKFKLHYATMKVKTISRVEKDFTQEVQSDKLKVFRNYDPALHPFERPREYTRALNAAKLERMFAKPFVGALDGHCDGVTALATNPKSLVAFVSGAADGEVRVWDLPRRKCVWNVYGHRGFVRGLAVTPDGNTFYSCSEDKTVKQWALRVKDEDEDVPTALATFTSKEPFLGIDHHWSQNMFATCGSKVQVWDPSRSTPTHEFAWGADSINSVHFNPAEASLLASTGSDRNITLYDIRVSSSMRKIVMEMRSNALAWNPMEPMNFTVANEDHNLYTFDMRKMNRAMMVHKDHVSAVMDVAYSPTGREFVAGSYDRTIRIFNVRSAKSREVYHTQRMQRYVRLALGRALSCGCNPPPVAPNASGRFGTSVAWTMETLAWRCLILLTAVHLDDLITDSCSFALLCVCFRIFSVKFSADSNFVLSGSDDTNIRIWKAEASKKLSKVAPRERRKLEYNESLKERYQHLREISRISKYRHVPKAIKKAAEAKRESSAREQKKMANRRAHAKAGAVPHTNIRDKVVVKEME</sequence>
<dbReference type="Pfam" id="PF00400">
    <property type="entry name" value="WD40"/>
    <property type="match status" value="4"/>
</dbReference>
<dbReference type="InterPro" id="IPR036322">
    <property type="entry name" value="WD40_repeat_dom_sf"/>
</dbReference>
<keyword evidence="5" id="KW-0539">Nucleus</keyword>
<protein>
    <submittedName>
        <fullName evidence="11">DDB1- and CUL4-associated factor 13</fullName>
    </submittedName>
</protein>
<keyword evidence="8" id="KW-0175">Coiled coil</keyword>
<dbReference type="InterPro" id="IPR015943">
    <property type="entry name" value="WD40/YVTN_repeat-like_dom_sf"/>
</dbReference>
<evidence type="ECO:0000256" key="7">
    <source>
        <dbReference type="PROSITE-ProRule" id="PRU00221"/>
    </source>
</evidence>
<dbReference type="EMBL" id="JASMQC010000004">
    <property type="protein sequence ID" value="KAK1945658.1"/>
    <property type="molecule type" value="Genomic_DNA"/>
</dbReference>
<feature type="repeat" description="WD" evidence="7">
    <location>
        <begin position="2137"/>
        <end position="2171"/>
    </location>
</feature>
<dbReference type="Pfam" id="PF04158">
    <property type="entry name" value="Sof1"/>
    <property type="match status" value="1"/>
</dbReference>
<organism evidence="11 12">
    <name type="scientific">Phytophthora citrophthora</name>
    <dbReference type="NCBI Taxonomy" id="4793"/>
    <lineage>
        <taxon>Eukaryota</taxon>
        <taxon>Sar</taxon>
        <taxon>Stramenopiles</taxon>
        <taxon>Oomycota</taxon>
        <taxon>Peronosporomycetes</taxon>
        <taxon>Peronosporales</taxon>
        <taxon>Peronosporaceae</taxon>
        <taxon>Phytophthora</taxon>
    </lineage>
</organism>
<feature type="repeat" description="WD" evidence="7">
    <location>
        <begin position="2311"/>
        <end position="2352"/>
    </location>
</feature>
<evidence type="ECO:0000313" key="12">
    <source>
        <dbReference type="Proteomes" id="UP001259832"/>
    </source>
</evidence>
<evidence type="ECO:0000256" key="5">
    <source>
        <dbReference type="ARBA" id="ARBA00023242"/>
    </source>
</evidence>
<dbReference type="PRINTS" id="PR00081">
    <property type="entry name" value="GDHRDH"/>
</dbReference>
<feature type="coiled-coil region" evidence="8">
    <location>
        <begin position="261"/>
        <end position="412"/>
    </location>
</feature>
<dbReference type="Gene3D" id="2.30.30.190">
    <property type="entry name" value="CAP Gly-rich-like domain"/>
    <property type="match status" value="1"/>
</dbReference>
<dbReference type="InterPro" id="IPR002347">
    <property type="entry name" value="SDR_fam"/>
</dbReference>
<dbReference type="SMART" id="SM01052">
    <property type="entry name" value="CAP_GLY"/>
    <property type="match status" value="1"/>
</dbReference>
<dbReference type="NCBIfam" id="NF004846">
    <property type="entry name" value="PRK06197.1"/>
    <property type="match status" value="2"/>
</dbReference>
<dbReference type="SUPFAM" id="SSF50978">
    <property type="entry name" value="WD40 repeat-like"/>
    <property type="match status" value="1"/>
</dbReference>
<feature type="region of interest" description="Disordered" evidence="9">
    <location>
        <begin position="99"/>
        <end position="164"/>
    </location>
</feature>
<evidence type="ECO:0000256" key="8">
    <source>
        <dbReference type="SAM" id="Coils"/>
    </source>
</evidence>
<dbReference type="Pfam" id="PF01302">
    <property type="entry name" value="CAP_GLY"/>
    <property type="match status" value="1"/>
</dbReference>
<feature type="repeat" description="WD" evidence="7">
    <location>
        <begin position="2094"/>
        <end position="2136"/>
    </location>
</feature>
<dbReference type="FunFam" id="2.130.10.10:FF:000928">
    <property type="entry name" value="DDB1-and CUL4-associated factor 13"/>
    <property type="match status" value="1"/>
</dbReference>
<dbReference type="Proteomes" id="UP001259832">
    <property type="component" value="Unassembled WGS sequence"/>
</dbReference>
<evidence type="ECO:0000256" key="9">
    <source>
        <dbReference type="SAM" id="MobiDB-lite"/>
    </source>
</evidence>
<feature type="compositionally biased region" description="Basic and acidic residues" evidence="9">
    <location>
        <begin position="2506"/>
        <end position="2519"/>
    </location>
</feature>
<feature type="compositionally biased region" description="Basic and acidic residues" evidence="9">
    <location>
        <begin position="2536"/>
        <end position="2547"/>
    </location>
</feature>
<feature type="region of interest" description="Disordered" evidence="9">
    <location>
        <begin position="212"/>
        <end position="231"/>
    </location>
</feature>
<evidence type="ECO:0000256" key="3">
    <source>
        <dbReference type="ARBA" id="ARBA00022574"/>
    </source>
</evidence>
<comment type="subcellular location">
    <subcellularLocation>
        <location evidence="1">Nucleus</location>
        <location evidence="1">Nucleolus</location>
    </subcellularLocation>
</comment>
<dbReference type="PANTHER" id="PTHR22851:SF0">
    <property type="entry name" value="DDB1- AND CUL4-ASSOCIATED FACTOR 13"/>
    <property type="match status" value="1"/>
</dbReference>
<dbReference type="PANTHER" id="PTHR22851">
    <property type="entry name" value="U3 SMALL NUCLEOLAR RNA U3 SNORNA ASSOCIATED PROTEIN"/>
    <property type="match status" value="1"/>
</dbReference>
<dbReference type="Gene3D" id="3.40.50.720">
    <property type="entry name" value="NAD(P)-binding Rossmann-like Domain"/>
    <property type="match status" value="3"/>
</dbReference>
<feature type="coiled-coil region" evidence="8">
    <location>
        <begin position="442"/>
        <end position="615"/>
    </location>
</feature>
<reference evidence="11" key="1">
    <citation type="submission" date="2023-08" db="EMBL/GenBank/DDBJ databases">
        <title>Reference Genome Resource for the Citrus Pathogen Phytophthora citrophthora.</title>
        <authorList>
            <person name="Moller H."/>
            <person name="Coetzee B."/>
            <person name="Rose L.J."/>
            <person name="Van Niekerk J.M."/>
        </authorList>
    </citation>
    <scope>NUCLEOTIDE SEQUENCE</scope>
    <source>
        <strain evidence="11">STE-U-9442</strain>
    </source>
</reference>
<gene>
    <name evidence="11" type="ORF">P3T76_002706</name>
</gene>
<feature type="compositionally biased region" description="Low complexity" evidence="9">
    <location>
        <begin position="128"/>
        <end position="149"/>
    </location>
</feature>
<dbReference type="GO" id="GO:0000462">
    <property type="term" value="P:maturation of SSU-rRNA from tricistronic rRNA transcript (SSU-rRNA, 5.8S rRNA, LSU-rRNA)"/>
    <property type="evidence" value="ECO:0007669"/>
    <property type="project" value="TreeGrafter"/>
</dbReference>
<dbReference type="SUPFAM" id="SSF51735">
    <property type="entry name" value="NAD(P)-binding Rossmann-fold domains"/>
    <property type="match status" value="2"/>
</dbReference>
<accession>A0AAD9GWV6</accession>
<dbReference type="SUPFAM" id="SSF74924">
    <property type="entry name" value="Cap-Gly domain"/>
    <property type="match status" value="1"/>
</dbReference>
<keyword evidence="12" id="KW-1185">Reference proteome</keyword>
<dbReference type="InterPro" id="IPR001680">
    <property type="entry name" value="WD40_rpt"/>
</dbReference>
<dbReference type="InterPro" id="IPR000938">
    <property type="entry name" value="CAP-Gly_domain"/>
</dbReference>
<dbReference type="PROSITE" id="PS50082">
    <property type="entry name" value="WD_REPEATS_2"/>
    <property type="match status" value="4"/>
</dbReference>
<dbReference type="Gene3D" id="2.130.10.10">
    <property type="entry name" value="YVTN repeat-like/Quinoprotein amine dehydrogenase"/>
    <property type="match status" value="3"/>
</dbReference>
<dbReference type="GO" id="GO:0032040">
    <property type="term" value="C:small-subunit processome"/>
    <property type="evidence" value="ECO:0007669"/>
    <property type="project" value="TreeGrafter"/>
</dbReference>
<comment type="caution">
    <text evidence="11">The sequence shown here is derived from an EMBL/GenBank/DDBJ whole genome shotgun (WGS) entry which is preliminary data.</text>
</comment>
<dbReference type="InterPro" id="IPR036291">
    <property type="entry name" value="NAD(P)-bd_dom_sf"/>
</dbReference>
<keyword evidence="3 7" id="KW-0853">WD repeat</keyword>
<keyword evidence="6" id="KW-0687">Ribonucleoprotein</keyword>
<dbReference type="PROSITE" id="PS50294">
    <property type="entry name" value="WD_REPEATS_REGION"/>
    <property type="match status" value="3"/>
</dbReference>
<feature type="region of interest" description="Disordered" evidence="9">
    <location>
        <begin position="1130"/>
        <end position="1154"/>
    </location>
</feature>
<evidence type="ECO:0000256" key="1">
    <source>
        <dbReference type="ARBA" id="ARBA00004604"/>
    </source>
</evidence>
<feature type="region of interest" description="Disordered" evidence="9">
    <location>
        <begin position="2506"/>
        <end position="2547"/>
    </location>
</feature>
<evidence type="ECO:0000313" key="11">
    <source>
        <dbReference type="EMBL" id="KAK1945658.1"/>
    </source>
</evidence>
<keyword evidence="4" id="KW-0677">Repeat</keyword>
<evidence type="ECO:0000259" key="10">
    <source>
        <dbReference type="PROSITE" id="PS50245"/>
    </source>
</evidence>
<name>A0AAD9GWV6_9STRA</name>
<dbReference type="InterPro" id="IPR036859">
    <property type="entry name" value="CAP-Gly_dom_sf"/>
</dbReference>
<proteinExistence type="inferred from homology"/>
<dbReference type="Pfam" id="PF00106">
    <property type="entry name" value="adh_short"/>
    <property type="match status" value="2"/>
</dbReference>
<dbReference type="PROSITE" id="PS50245">
    <property type="entry name" value="CAP_GLY_2"/>
    <property type="match status" value="1"/>
</dbReference>
<dbReference type="InterPro" id="IPR051733">
    <property type="entry name" value="WD_repeat_DCAF13/WDSOF1"/>
</dbReference>
<feature type="repeat" description="WD" evidence="7">
    <location>
        <begin position="2430"/>
        <end position="2464"/>
    </location>
</feature>
<feature type="coiled-coil region" evidence="8">
    <location>
        <begin position="1042"/>
        <end position="1129"/>
    </location>
</feature>
<evidence type="ECO:0000256" key="6">
    <source>
        <dbReference type="ARBA" id="ARBA00023274"/>
    </source>
</evidence>
<evidence type="ECO:0000256" key="4">
    <source>
        <dbReference type="ARBA" id="ARBA00022737"/>
    </source>
</evidence>
<feature type="domain" description="CAP-Gly" evidence="10">
    <location>
        <begin position="23"/>
        <end position="65"/>
    </location>
</feature>
<comment type="similarity">
    <text evidence="2">Belongs to the WD repeat DCAF13/WDSOF1 family.</text>
</comment>
<feature type="compositionally biased region" description="Basic and acidic residues" evidence="9">
    <location>
        <begin position="212"/>
        <end position="221"/>
    </location>
</feature>